<dbReference type="Pfam" id="PF04673">
    <property type="entry name" value="Cyclase_polyket"/>
    <property type="match status" value="1"/>
</dbReference>
<dbReference type="InterPro" id="IPR011008">
    <property type="entry name" value="Dimeric_a/b-barrel"/>
</dbReference>
<evidence type="ECO:0000313" key="2">
    <source>
        <dbReference type="Proteomes" id="UP000612899"/>
    </source>
</evidence>
<protein>
    <recommendedName>
        <fullName evidence="3">Cyclase</fullName>
    </recommendedName>
</protein>
<dbReference type="GO" id="GO:0030639">
    <property type="term" value="P:polyketide biosynthetic process"/>
    <property type="evidence" value="ECO:0007669"/>
    <property type="project" value="InterPro"/>
</dbReference>
<keyword evidence="2" id="KW-1185">Reference proteome</keyword>
<sequence length="109" mass="12616">MNRTIIVARIQPDAERAVANVFAASDATSLPRDLGVRHRALYSLQDIYLHVIDFDEDPGVAMRKAVKLPGFRQISEELKPFIKPYDEQRWRTPQDAVANQFYRWSATER</sequence>
<accession>A0A8J3VL10</accession>
<dbReference type="RefSeq" id="WP_203913296.1">
    <property type="nucleotide sequence ID" value="NZ_BONY01000071.1"/>
</dbReference>
<proteinExistence type="predicted"/>
<dbReference type="EMBL" id="BONY01000071">
    <property type="protein sequence ID" value="GIH09566.1"/>
    <property type="molecule type" value="Genomic_DNA"/>
</dbReference>
<dbReference type="InterPro" id="IPR038474">
    <property type="entry name" value="Polyketide_synth_cyclase_sf"/>
</dbReference>
<evidence type="ECO:0008006" key="3">
    <source>
        <dbReference type="Google" id="ProtNLM"/>
    </source>
</evidence>
<organism evidence="1 2">
    <name type="scientific">Rhizocola hellebori</name>
    <dbReference type="NCBI Taxonomy" id="1392758"/>
    <lineage>
        <taxon>Bacteria</taxon>
        <taxon>Bacillati</taxon>
        <taxon>Actinomycetota</taxon>
        <taxon>Actinomycetes</taxon>
        <taxon>Micromonosporales</taxon>
        <taxon>Micromonosporaceae</taxon>
        <taxon>Rhizocola</taxon>
    </lineage>
</organism>
<name>A0A8J3VL10_9ACTN</name>
<gene>
    <name evidence="1" type="ORF">Rhe02_76330</name>
</gene>
<dbReference type="SUPFAM" id="SSF54909">
    <property type="entry name" value="Dimeric alpha+beta barrel"/>
    <property type="match status" value="1"/>
</dbReference>
<reference evidence="1" key="1">
    <citation type="submission" date="2021-01" db="EMBL/GenBank/DDBJ databases">
        <title>Whole genome shotgun sequence of Rhizocola hellebori NBRC 109834.</title>
        <authorList>
            <person name="Komaki H."/>
            <person name="Tamura T."/>
        </authorList>
    </citation>
    <scope>NUCLEOTIDE SEQUENCE</scope>
    <source>
        <strain evidence="1">NBRC 109834</strain>
    </source>
</reference>
<dbReference type="InterPro" id="IPR006765">
    <property type="entry name" value="Polyketide_synth_cyclase"/>
</dbReference>
<dbReference type="Proteomes" id="UP000612899">
    <property type="component" value="Unassembled WGS sequence"/>
</dbReference>
<comment type="caution">
    <text evidence="1">The sequence shown here is derived from an EMBL/GenBank/DDBJ whole genome shotgun (WGS) entry which is preliminary data.</text>
</comment>
<evidence type="ECO:0000313" key="1">
    <source>
        <dbReference type="EMBL" id="GIH09566.1"/>
    </source>
</evidence>
<dbReference type="Gene3D" id="3.30.70.1090">
    <property type="entry name" value="Dimeric alpha+beta barrel"/>
    <property type="match status" value="1"/>
</dbReference>
<dbReference type="AlphaFoldDB" id="A0A8J3VL10"/>